<feature type="compositionally biased region" description="Low complexity" evidence="1">
    <location>
        <begin position="256"/>
        <end position="275"/>
    </location>
</feature>
<protein>
    <recommendedName>
        <fullName evidence="2">AD domain-containing protein</fullName>
    </recommendedName>
</protein>
<name>A0A9W7ZUT7_9FUNG</name>
<dbReference type="InterPro" id="IPR039683">
    <property type="entry name" value="Lsm12-like"/>
</dbReference>
<dbReference type="EMBL" id="JANBPU010000294">
    <property type="protein sequence ID" value="KAJ1913003.1"/>
    <property type="molecule type" value="Genomic_DNA"/>
</dbReference>
<organism evidence="3 4">
    <name type="scientific">Mycoemilia scoparia</name>
    <dbReference type="NCBI Taxonomy" id="417184"/>
    <lineage>
        <taxon>Eukaryota</taxon>
        <taxon>Fungi</taxon>
        <taxon>Fungi incertae sedis</taxon>
        <taxon>Zoopagomycota</taxon>
        <taxon>Kickxellomycotina</taxon>
        <taxon>Kickxellomycetes</taxon>
        <taxon>Kickxellales</taxon>
        <taxon>Kickxellaceae</taxon>
        <taxon>Mycoemilia</taxon>
    </lineage>
</organism>
<comment type="caution">
    <text evidence="3">The sequence shown here is derived from an EMBL/GenBank/DDBJ whole genome shotgun (WGS) entry which is preliminary data.</text>
</comment>
<feature type="compositionally biased region" description="Low complexity" evidence="1">
    <location>
        <begin position="12"/>
        <end position="29"/>
    </location>
</feature>
<dbReference type="PANTHER" id="PTHR13542">
    <property type="entry name" value="LSM12 HOMOLOG"/>
    <property type="match status" value="1"/>
</dbReference>
<gene>
    <name evidence="3" type="ORF">H4219_005387</name>
</gene>
<dbReference type="InterPro" id="IPR019181">
    <property type="entry name" value="LSM12_ABD"/>
</dbReference>
<keyword evidence="4" id="KW-1185">Reference proteome</keyword>
<feature type="compositionally biased region" description="Low complexity" evidence="1">
    <location>
        <begin position="83"/>
        <end position="111"/>
    </location>
</feature>
<evidence type="ECO:0000259" key="2">
    <source>
        <dbReference type="PROSITE" id="PS52001"/>
    </source>
</evidence>
<proteinExistence type="predicted"/>
<dbReference type="OrthoDB" id="1057137at2759"/>
<dbReference type="InterPro" id="IPR047574">
    <property type="entry name" value="AD"/>
</dbReference>
<feature type="domain" description="AD" evidence="2">
    <location>
        <begin position="288"/>
        <end position="386"/>
    </location>
</feature>
<evidence type="ECO:0000313" key="3">
    <source>
        <dbReference type="EMBL" id="KAJ1913003.1"/>
    </source>
</evidence>
<dbReference type="Proteomes" id="UP001150538">
    <property type="component" value="Unassembled WGS sequence"/>
</dbReference>
<feature type="compositionally biased region" description="Low complexity" evidence="1">
    <location>
        <begin position="162"/>
        <end position="176"/>
    </location>
</feature>
<feature type="region of interest" description="Disordered" evidence="1">
    <location>
        <begin position="1"/>
        <end position="111"/>
    </location>
</feature>
<accession>A0A9W7ZUT7</accession>
<reference evidence="3" key="1">
    <citation type="submission" date="2022-07" db="EMBL/GenBank/DDBJ databases">
        <title>Phylogenomic reconstructions and comparative analyses of Kickxellomycotina fungi.</title>
        <authorList>
            <person name="Reynolds N.K."/>
            <person name="Stajich J.E."/>
            <person name="Barry K."/>
            <person name="Grigoriev I.V."/>
            <person name="Crous P."/>
            <person name="Smith M.E."/>
        </authorList>
    </citation>
    <scope>NUCLEOTIDE SEQUENCE</scope>
    <source>
        <strain evidence="3">NBRC 100468</strain>
    </source>
</reference>
<evidence type="ECO:0000256" key="1">
    <source>
        <dbReference type="SAM" id="MobiDB-lite"/>
    </source>
</evidence>
<dbReference type="SMART" id="SM00995">
    <property type="entry name" value="AD"/>
    <property type="match status" value="1"/>
</dbReference>
<sequence length="387" mass="41205">MDYRAAATRHLSSANKPNNSNNNANKNVNESTKTKSVDSSKLSPQQQQQQQSKPTAPAQRSNKEQTESTQKNNNGGGAGGSSNGNNSKNKQNNNNNNNNSKSGNKTSSTILANNNSATTTASAVSVNNISNILEKLIGLDVEIKTHPILSSPLNSKDQKPGSNQLNIANSQSANNNGGNGDGSLVYSGKIFTFDPVSGCICLISSPSSSSSSPSPSLASTTSTNNNSLSKVDIILTRHIDSIKVISAASSLTTTAAADVTDSNNKESSSNSNDDNVPPAIKAISAPLKPIDPSYIFNHKHRIALRDAHIKCSRIGVGVSKIAQMIFDALSKTLPCRWDKTKIIVLDEIVIESPYHQSNCTKLKDTASEYTLERVKKVLQGERDRLSV</sequence>
<evidence type="ECO:0000313" key="4">
    <source>
        <dbReference type="Proteomes" id="UP001150538"/>
    </source>
</evidence>
<feature type="region of interest" description="Disordered" evidence="1">
    <location>
        <begin position="256"/>
        <end position="278"/>
    </location>
</feature>
<dbReference type="Pfam" id="PF09793">
    <property type="entry name" value="AD"/>
    <property type="match status" value="1"/>
</dbReference>
<dbReference type="PROSITE" id="PS52001">
    <property type="entry name" value="AD"/>
    <property type="match status" value="1"/>
</dbReference>
<feature type="region of interest" description="Disordered" evidence="1">
    <location>
        <begin position="150"/>
        <end position="178"/>
    </location>
</feature>
<dbReference type="AlphaFoldDB" id="A0A9W7ZUT7"/>